<organism evidence="1 2">
    <name type="scientific">Vitrella brassicaformis (strain CCMP3155)</name>
    <dbReference type="NCBI Taxonomy" id="1169540"/>
    <lineage>
        <taxon>Eukaryota</taxon>
        <taxon>Sar</taxon>
        <taxon>Alveolata</taxon>
        <taxon>Colpodellida</taxon>
        <taxon>Vitrellaceae</taxon>
        <taxon>Vitrella</taxon>
    </lineage>
</organism>
<evidence type="ECO:0000313" key="2">
    <source>
        <dbReference type="Proteomes" id="UP000041254"/>
    </source>
</evidence>
<reference evidence="1 2" key="1">
    <citation type="submission" date="2014-11" db="EMBL/GenBank/DDBJ databases">
        <authorList>
            <person name="Zhu J."/>
            <person name="Qi W."/>
            <person name="Song R."/>
        </authorList>
    </citation>
    <scope>NUCLEOTIDE SEQUENCE [LARGE SCALE GENOMIC DNA]</scope>
</reference>
<dbReference type="Proteomes" id="UP000041254">
    <property type="component" value="Unassembled WGS sequence"/>
</dbReference>
<dbReference type="PhylomeDB" id="A0A0G4F6S2"/>
<evidence type="ECO:0000313" key="1">
    <source>
        <dbReference type="EMBL" id="CEM07823.1"/>
    </source>
</evidence>
<dbReference type="AlphaFoldDB" id="A0A0G4F6S2"/>
<accession>A0A0G4F6S2</accession>
<dbReference type="EMBL" id="CDMY01000378">
    <property type="protein sequence ID" value="CEM07823.1"/>
    <property type="molecule type" value="Genomic_DNA"/>
</dbReference>
<name>A0A0G4F6S2_VITBC</name>
<keyword evidence="2" id="KW-1185">Reference proteome</keyword>
<dbReference type="InParanoid" id="A0A0G4F6S2"/>
<dbReference type="VEuPathDB" id="CryptoDB:Vbra_21222"/>
<sequence length="370" mass="41147">MAHVLGSDIWLNRILLIVHEPALLDLLAVRATSRSGSLVVTADVILHRIDRALGRNGLVGLIDVERRRGTAGHPAMPKGISRFSYLLRCACLLGMGRREWRAMGKALRLARIYRLTPEQMPILVTAARVLTYLPTKASFIELPLAMAIYKKIIGHQLNYQGTNLALRRQTSGAFRIGDALRFKMVRVVDELPPEHPYRRCLNAEDPAVQEGVALYPSYSAFIVRNIFEHWNKAEGVTETRVLHAAIERGDNRYRRLLRDGVGEEDGIVAECCMGGALPGELPGQLTLLNCLQTSYRFIAISGFRDTDTIAVYLMMGMGGIELFTTEPPAAGKSAPFNARFPVTMPRVRCFLGKYDLDEAVISRAITTFVV</sequence>
<proteinExistence type="predicted"/>
<protein>
    <submittedName>
        <fullName evidence="1">Uncharacterized protein</fullName>
    </submittedName>
</protein>
<gene>
    <name evidence="1" type="ORF">Vbra_21222</name>
</gene>